<reference evidence="2" key="5">
    <citation type="journal article" date="2021" name="G3 (Bethesda)">
        <title>Aegilops tauschii genome assembly Aet v5.0 features greater sequence contiguity and improved annotation.</title>
        <authorList>
            <person name="Wang L."/>
            <person name="Zhu T."/>
            <person name="Rodriguez J.C."/>
            <person name="Deal K.R."/>
            <person name="Dubcovsky J."/>
            <person name="McGuire P.E."/>
            <person name="Lux T."/>
            <person name="Spannagl M."/>
            <person name="Mayer K.F.X."/>
            <person name="Baldrich P."/>
            <person name="Meyers B.C."/>
            <person name="Huo N."/>
            <person name="Gu Y.Q."/>
            <person name="Zhou H."/>
            <person name="Devos K.M."/>
            <person name="Bennetzen J.L."/>
            <person name="Unver T."/>
            <person name="Budak H."/>
            <person name="Gulick P.J."/>
            <person name="Galiba G."/>
            <person name="Kalapos B."/>
            <person name="Nelson D.R."/>
            <person name="Li P."/>
            <person name="You F.M."/>
            <person name="Luo M.C."/>
            <person name="Dvorak J."/>
        </authorList>
    </citation>
    <scope>NUCLEOTIDE SEQUENCE [LARGE SCALE GENOMIC DNA]</scope>
    <source>
        <strain evidence="2">cv. AL8/78</strain>
    </source>
</reference>
<sequence>YPFLTNPSPEGRLLRRSGAKRQRRKGKAETASAHGVHHQSPPLLLLLLPPPPRPLRPPADLVRWSGVLCPARIHRRLLRECGEFIGEPLWVASRASIRAPTGSCSTPSR</sequence>
<evidence type="ECO:0000313" key="3">
    <source>
        <dbReference type="Proteomes" id="UP000015105"/>
    </source>
</evidence>
<reference evidence="3" key="1">
    <citation type="journal article" date="2014" name="Science">
        <title>Ancient hybridizations among the ancestral genomes of bread wheat.</title>
        <authorList>
            <consortium name="International Wheat Genome Sequencing Consortium,"/>
            <person name="Marcussen T."/>
            <person name="Sandve S.R."/>
            <person name="Heier L."/>
            <person name="Spannagl M."/>
            <person name="Pfeifer M."/>
            <person name="Jakobsen K.S."/>
            <person name="Wulff B.B."/>
            <person name="Steuernagel B."/>
            <person name="Mayer K.F."/>
            <person name="Olsen O.A."/>
        </authorList>
    </citation>
    <scope>NUCLEOTIDE SEQUENCE [LARGE SCALE GENOMIC DNA]</scope>
    <source>
        <strain evidence="3">cv. AL8/78</strain>
    </source>
</reference>
<organism evidence="2 3">
    <name type="scientific">Aegilops tauschii subsp. strangulata</name>
    <name type="common">Goatgrass</name>
    <dbReference type="NCBI Taxonomy" id="200361"/>
    <lineage>
        <taxon>Eukaryota</taxon>
        <taxon>Viridiplantae</taxon>
        <taxon>Streptophyta</taxon>
        <taxon>Embryophyta</taxon>
        <taxon>Tracheophyta</taxon>
        <taxon>Spermatophyta</taxon>
        <taxon>Magnoliopsida</taxon>
        <taxon>Liliopsida</taxon>
        <taxon>Poales</taxon>
        <taxon>Poaceae</taxon>
        <taxon>BOP clade</taxon>
        <taxon>Pooideae</taxon>
        <taxon>Triticodae</taxon>
        <taxon>Triticeae</taxon>
        <taxon>Triticinae</taxon>
        <taxon>Aegilops</taxon>
    </lineage>
</organism>
<dbReference type="Gramene" id="AET2Gv20646200.17">
    <property type="protein sequence ID" value="AET2Gv20646200.17"/>
    <property type="gene ID" value="AET2Gv20646200"/>
</dbReference>
<feature type="region of interest" description="Disordered" evidence="1">
    <location>
        <begin position="1"/>
        <end position="43"/>
    </location>
</feature>
<dbReference type="EnsemblPlants" id="AET2Gv20646200.17">
    <property type="protein sequence ID" value="AET2Gv20646200.17"/>
    <property type="gene ID" value="AET2Gv20646200"/>
</dbReference>
<proteinExistence type="predicted"/>
<reference evidence="3" key="2">
    <citation type="journal article" date="2017" name="Nat. Plants">
        <title>The Aegilops tauschii genome reveals multiple impacts of transposons.</title>
        <authorList>
            <person name="Zhao G."/>
            <person name="Zou C."/>
            <person name="Li K."/>
            <person name="Wang K."/>
            <person name="Li T."/>
            <person name="Gao L."/>
            <person name="Zhang X."/>
            <person name="Wang H."/>
            <person name="Yang Z."/>
            <person name="Liu X."/>
            <person name="Jiang W."/>
            <person name="Mao L."/>
            <person name="Kong X."/>
            <person name="Jiao Y."/>
            <person name="Jia J."/>
        </authorList>
    </citation>
    <scope>NUCLEOTIDE SEQUENCE [LARGE SCALE GENOMIC DNA]</scope>
    <source>
        <strain evidence="3">cv. AL8/78</strain>
    </source>
</reference>
<evidence type="ECO:0000313" key="2">
    <source>
        <dbReference type="EnsemblPlants" id="AET2Gv20646200.17"/>
    </source>
</evidence>
<name>A0A453BVL5_AEGTS</name>
<reference evidence="2" key="4">
    <citation type="submission" date="2019-03" db="UniProtKB">
        <authorList>
            <consortium name="EnsemblPlants"/>
        </authorList>
    </citation>
    <scope>IDENTIFICATION</scope>
</reference>
<protein>
    <submittedName>
        <fullName evidence="2">Uncharacterized protein</fullName>
    </submittedName>
</protein>
<dbReference type="Proteomes" id="UP000015105">
    <property type="component" value="Chromosome 2D"/>
</dbReference>
<feature type="compositionally biased region" description="Basic residues" evidence="1">
    <location>
        <begin position="14"/>
        <end position="26"/>
    </location>
</feature>
<evidence type="ECO:0000256" key="1">
    <source>
        <dbReference type="SAM" id="MobiDB-lite"/>
    </source>
</evidence>
<dbReference type="AlphaFoldDB" id="A0A453BVL5"/>
<reference evidence="2" key="3">
    <citation type="journal article" date="2017" name="Nature">
        <title>Genome sequence of the progenitor of the wheat D genome Aegilops tauschii.</title>
        <authorList>
            <person name="Luo M.C."/>
            <person name="Gu Y.Q."/>
            <person name="Puiu D."/>
            <person name="Wang H."/>
            <person name="Twardziok S.O."/>
            <person name="Deal K.R."/>
            <person name="Huo N."/>
            <person name="Zhu T."/>
            <person name="Wang L."/>
            <person name="Wang Y."/>
            <person name="McGuire P.E."/>
            <person name="Liu S."/>
            <person name="Long H."/>
            <person name="Ramasamy R.K."/>
            <person name="Rodriguez J.C."/>
            <person name="Van S.L."/>
            <person name="Yuan L."/>
            <person name="Wang Z."/>
            <person name="Xia Z."/>
            <person name="Xiao L."/>
            <person name="Anderson O.D."/>
            <person name="Ouyang S."/>
            <person name="Liang Y."/>
            <person name="Zimin A.V."/>
            <person name="Pertea G."/>
            <person name="Qi P."/>
            <person name="Bennetzen J.L."/>
            <person name="Dai X."/>
            <person name="Dawson M.W."/>
            <person name="Muller H.G."/>
            <person name="Kugler K."/>
            <person name="Rivarola-Duarte L."/>
            <person name="Spannagl M."/>
            <person name="Mayer K.F.X."/>
            <person name="Lu F.H."/>
            <person name="Bevan M.W."/>
            <person name="Leroy P."/>
            <person name="Li P."/>
            <person name="You F.M."/>
            <person name="Sun Q."/>
            <person name="Liu Z."/>
            <person name="Lyons E."/>
            <person name="Wicker T."/>
            <person name="Salzberg S.L."/>
            <person name="Devos K.M."/>
            <person name="Dvorak J."/>
        </authorList>
    </citation>
    <scope>NUCLEOTIDE SEQUENCE [LARGE SCALE GENOMIC DNA]</scope>
    <source>
        <strain evidence="2">cv. AL8/78</strain>
    </source>
</reference>
<accession>A0A453BVL5</accession>
<keyword evidence="3" id="KW-1185">Reference proteome</keyword>